<evidence type="ECO:0000256" key="8">
    <source>
        <dbReference type="ARBA" id="ARBA00022723"/>
    </source>
</evidence>
<keyword evidence="12 14" id="KW-0100">Branched-chain amino acid biosynthesis</keyword>
<evidence type="ECO:0000259" key="16">
    <source>
        <dbReference type="Pfam" id="PF02775"/>
    </source>
</evidence>
<comment type="cofactor">
    <cofactor evidence="14">
        <name>Mg(2+)</name>
        <dbReference type="ChEBI" id="CHEBI:18420"/>
    </cofactor>
    <text evidence="14">Binds 1 Mg(2+) ion per subunit.</text>
</comment>
<keyword evidence="6" id="KW-0285">Flavoprotein</keyword>
<evidence type="ECO:0000256" key="7">
    <source>
        <dbReference type="ARBA" id="ARBA00022679"/>
    </source>
</evidence>
<proteinExistence type="inferred from homology"/>
<evidence type="ECO:0000256" key="10">
    <source>
        <dbReference type="ARBA" id="ARBA00022842"/>
    </source>
</evidence>
<dbReference type="InterPro" id="IPR012001">
    <property type="entry name" value="Thiamin_PyroP_enz_TPP-bd_dom"/>
</dbReference>
<dbReference type="InterPro" id="IPR029035">
    <property type="entry name" value="DHS-like_NAD/FAD-binding_dom"/>
</dbReference>
<comment type="cofactor">
    <cofactor evidence="14">
        <name>thiamine diphosphate</name>
        <dbReference type="ChEBI" id="CHEBI:58937"/>
    </cofactor>
    <text evidence="14">Binds 1 thiamine pyrophosphate per subunit.</text>
</comment>
<feature type="domain" description="Thiamine pyrophosphate enzyme TPP-binding" evidence="16">
    <location>
        <begin position="411"/>
        <end position="557"/>
    </location>
</feature>
<dbReference type="InterPro" id="IPR011766">
    <property type="entry name" value="TPP_enzyme_TPP-bd"/>
</dbReference>
<evidence type="ECO:0000256" key="11">
    <source>
        <dbReference type="ARBA" id="ARBA00023052"/>
    </source>
</evidence>
<dbReference type="InterPro" id="IPR000399">
    <property type="entry name" value="TPP-bd_CS"/>
</dbReference>
<gene>
    <name evidence="18" type="primary">ilvB</name>
    <name evidence="18" type="ORF">DRJ04_05015</name>
</gene>
<dbReference type="SUPFAM" id="SSF52518">
    <property type="entry name" value="Thiamin diphosphate-binding fold (THDP-binding)"/>
    <property type="match status" value="2"/>
</dbReference>
<dbReference type="PROSITE" id="PS00187">
    <property type="entry name" value="TPP_ENZYMES"/>
    <property type="match status" value="1"/>
</dbReference>
<dbReference type="AlphaFoldDB" id="A0A662DGJ6"/>
<dbReference type="FunFam" id="3.40.50.970:FF:000016">
    <property type="entry name" value="Acetolactate synthase"/>
    <property type="match status" value="1"/>
</dbReference>
<dbReference type="PANTHER" id="PTHR18968">
    <property type="entry name" value="THIAMINE PYROPHOSPHATE ENZYMES"/>
    <property type="match status" value="1"/>
</dbReference>
<evidence type="ECO:0000313" key="18">
    <source>
        <dbReference type="EMBL" id="RLE13066.1"/>
    </source>
</evidence>
<keyword evidence="5 14" id="KW-0028">Amino-acid biosynthesis</keyword>
<dbReference type="GO" id="GO:0009099">
    <property type="term" value="P:L-valine biosynthetic process"/>
    <property type="evidence" value="ECO:0007669"/>
    <property type="project" value="UniProtKB-UniPathway"/>
</dbReference>
<feature type="domain" description="Thiamine pyrophosphate enzyme central" evidence="15">
    <location>
        <begin position="221"/>
        <end position="355"/>
    </location>
</feature>
<organism evidence="18 19">
    <name type="scientific">Aerophobetes bacterium</name>
    <dbReference type="NCBI Taxonomy" id="2030807"/>
    <lineage>
        <taxon>Bacteria</taxon>
        <taxon>Candidatus Aerophobota</taxon>
    </lineage>
</organism>
<dbReference type="GO" id="GO:0005948">
    <property type="term" value="C:acetolactate synthase complex"/>
    <property type="evidence" value="ECO:0007669"/>
    <property type="project" value="TreeGrafter"/>
</dbReference>
<dbReference type="FunFam" id="3.40.50.970:FF:000007">
    <property type="entry name" value="Acetolactate synthase"/>
    <property type="match status" value="1"/>
</dbReference>
<evidence type="ECO:0000256" key="3">
    <source>
        <dbReference type="ARBA" id="ARBA00007812"/>
    </source>
</evidence>
<dbReference type="NCBIfam" id="TIGR00118">
    <property type="entry name" value="acolac_lg"/>
    <property type="match status" value="1"/>
</dbReference>
<keyword evidence="7 14" id="KW-0808">Transferase</keyword>
<keyword evidence="11 14" id="KW-0786">Thiamine pyrophosphate</keyword>
<dbReference type="InterPro" id="IPR012000">
    <property type="entry name" value="Thiamin_PyroP_enz_cen_dom"/>
</dbReference>
<evidence type="ECO:0000259" key="17">
    <source>
        <dbReference type="Pfam" id="PF02776"/>
    </source>
</evidence>
<dbReference type="UniPathway" id="UPA00049">
    <property type="reaction ID" value="UER00059"/>
</dbReference>
<comment type="pathway">
    <text evidence="1 14">Amino-acid biosynthesis; L-isoleucine biosynthesis; L-isoleucine from 2-oxobutanoate: step 1/4.</text>
</comment>
<sequence>MIPVRVEVAKNINIAAGGSYENRREILKKRTGAEIVIEALIKEGVDTVFGYPGGAVIPIYDVLYDTPRIRHIITRHEQAACHAADGYARATGRVGVCIATSGPGATNLVTGLATAYMDSIPVVALTGQVPTYMIGNDAFQEANITGITYSITKHNYLVKNVDELPCILREAFYIARSGRPGPVLVDLPKDVQNSSTSAPYPDEVKIRSYNPHYEGNPKQIKLAAREIDRSERPVIYAGGGIISSGASKELYEFAHHNNIPVTTTLMALGAFPEDDPLSLKMLGMHGTRYANYAICEADLIIAIGARFDDRITGKVSEFAPKAKIIHIDIDPTAISKSVKVDIPIVGDAKKILSRLTALTRGKKREAWHRKIAQWKEKYPLRYDKGKRLKPQFVVEKIYQVTKGKAIICTEVGQNQMWAAQFYCYTRPRNFISSGGLGTMGYGFPAAIGAQIGRPDEVVFDIAGDGSFQMNIQELATVSKFQIPVKVAILNNGYLGMVRQWQQLFYKGRYSQVDISGVPDFVKVAKAYGVEGIRVKKMEEVEPALKKALSIKGPVVMDFRIDREENVYPMVPAGAALYEIIDGLA</sequence>
<evidence type="ECO:0000256" key="2">
    <source>
        <dbReference type="ARBA" id="ARBA00005025"/>
    </source>
</evidence>
<evidence type="ECO:0000256" key="6">
    <source>
        <dbReference type="ARBA" id="ARBA00022630"/>
    </source>
</evidence>
<dbReference type="CDD" id="cd07035">
    <property type="entry name" value="TPP_PYR_POX_like"/>
    <property type="match status" value="1"/>
</dbReference>
<evidence type="ECO:0000256" key="12">
    <source>
        <dbReference type="ARBA" id="ARBA00023304"/>
    </source>
</evidence>
<evidence type="ECO:0000256" key="9">
    <source>
        <dbReference type="ARBA" id="ARBA00022827"/>
    </source>
</evidence>
<dbReference type="GO" id="GO:0030976">
    <property type="term" value="F:thiamine pyrophosphate binding"/>
    <property type="evidence" value="ECO:0007669"/>
    <property type="project" value="UniProtKB-UniRule"/>
</dbReference>
<evidence type="ECO:0000259" key="15">
    <source>
        <dbReference type="Pfam" id="PF00205"/>
    </source>
</evidence>
<evidence type="ECO:0000256" key="1">
    <source>
        <dbReference type="ARBA" id="ARBA00004974"/>
    </source>
</evidence>
<dbReference type="Pfam" id="PF02775">
    <property type="entry name" value="TPP_enzyme_C"/>
    <property type="match status" value="1"/>
</dbReference>
<dbReference type="EMBL" id="QMQA01000119">
    <property type="protein sequence ID" value="RLE13066.1"/>
    <property type="molecule type" value="Genomic_DNA"/>
</dbReference>
<dbReference type="InterPro" id="IPR012846">
    <property type="entry name" value="Acetolactate_synth_lsu"/>
</dbReference>
<evidence type="ECO:0000256" key="5">
    <source>
        <dbReference type="ARBA" id="ARBA00022605"/>
    </source>
</evidence>
<dbReference type="GO" id="GO:0050660">
    <property type="term" value="F:flavin adenine dinucleotide binding"/>
    <property type="evidence" value="ECO:0007669"/>
    <property type="project" value="InterPro"/>
</dbReference>
<dbReference type="InterPro" id="IPR029061">
    <property type="entry name" value="THDP-binding"/>
</dbReference>
<dbReference type="EC" id="2.2.1.6" evidence="4 14"/>
<protein>
    <recommendedName>
        <fullName evidence="4 14">Acetolactate synthase</fullName>
        <ecNumber evidence="4 14">2.2.1.6</ecNumber>
    </recommendedName>
</protein>
<dbReference type="FunFam" id="3.40.50.1220:FF:000008">
    <property type="entry name" value="Acetolactate synthase"/>
    <property type="match status" value="1"/>
</dbReference>
<reference evidence="18 19" key="1">
    <citation type="submission" date="2018-06" db="EMBL/GenBank/DDBJ databases">
        <title>Extensive metabolic versatility and redundancy in microbially diverse, dynamic hydrothermal sediments.</title>
        <authorList>
            <person name="Dombrowski N."/>
            <person name="Teske A."/>
            <person name="Baker B.J."/>
        </authorList>
    </citation>
    <scope>NUCLEOTIDE SEQUENCE [LARGE SCALE GENOMIC DNA]</scope>
    <source>
        <strain evidence="18">B3_G15</strain>
    </source>
</reference>
<dbReference type="GO" id="GO:0009097">
    <property type="term" value="P:isoleucine biosynthetic process"/>
    <property type="evidence" value="ECO:0007669"/>
    <property type="project" value="UniProtKB-UniPathway"/>
</dbReference>
<name>A0A662DGJ6_UNCAE</name>
<dbReference type="UniPathway" id="UPA00047">
    <property type="reaction ID" value="UER00055"/>
</dbReference>
<comment type="pathway">
    <text evidence="2 14">Amino-acid biosynthesis; L-valine biosynthesis; L-valine from pyruvate: step 1/4.</text>
</comment>
<keyword evidence="10 14" id="KW-0460">Magnesium</keyword>
<feature type="domain" description="Thiamine pyrophosphate enzyme N-terminal TPP-binding" evidence="17">
    <location>
        <begin position="30"/>
        <end position="143"/>
    </location>
</feature>
<keyword evidence="9" id="KW-0274">FAD</keyword>
<dbReference type="GO" id="GO:0000287">
    <property type="term" value="F:magnesium ion binding"/>
    <property type="evidence" value="ECO:0007669"/>
    <property type="project" value="UniProtKB-UniRule"/>
</dbReference>
<keyword evidence="8 14" id="KW-0479">Metal-binding</keyword>
<comment type="caution">
    <text evidence="18">The sequence shown here is derived from an EMBL/GenBank/DDBJ whole genome shotgun (WGS) entry which is preliminary data.</text>
</comment>
<dbReference type="Gene3D" id="3.40.50.1220">
    <property type="entry name" value="TPP-binding domain"/>
    <property type="match status" value="1"/>
</dbReference>
<accession>A0A662DGJ6</accession>
<dbReference type="Pfam" id="PF00205">
    <property type="entry name" value="TPP_enzyme_M"/>
    <property type="match status" value="1"/>
</dbReference>
<dbReference type="GO" id="GO:0003984">
    <property type="term" value="F:acetolactate synthase activity"/>
    <property type="evidence" value="ECO:0007669"/>
    <property type="project" value="UniProtKB-EC"/>
</dbReference>
<dbReference type="InterPro" id="IPR039368">
    <property type="entry name" value="AHAS_TPP"/>
</dbReference>
<dbReference type="SUPFAM" id="SSF52467">
    <property type="entry name" value="DHS-like NAD/FAD-binding domain"/>
    <property type="match status" value="1"/>
</dbReference>
<evidence type="ECO:0000256" key="14">
    <source>
        <dbReference type="RuleBase" id="RU003591"/>
    </source>
</evidence>
<dbReference type="Pfam" id="PF02776">
    <property type="entry name" value="TPP_enzyme_N"/>
    <property type="match status" value="1"/>
</dbReference>
<evidence type="ECO:0000313" key="19">
    <source>
        <dbReference type="Proteomes" id="UP000280417"/>
    </source>
</evidence>
<evidence type="ECO:0000256" key="4">
    <source>
        <dbReference type="ARBA" id="ARBA00013145"/>
    </source>
</evidence>
<dbReference type="Gene3D" id="3.40.50.970">
    <property type="match status" value="2"/>
</dbReference>
<comment type="similarity">
    <text evidence="3 14">Belongs to the TPP enzyme family.</text>
</comment>
<dbReference type="CDD" id="cd02015">
    <property type="entry name" value="TPP_AHAS"/>
    <property type="match status" value="1"/>
</dbReference>
<evidence type="ECO:0000256" key="13">
    <source>
        <dbReference type="ARBA" id="ARBA00048670"/>
    </source>
</evidence>
<dbReference type="PANTHER" id="PTHR18968:SF13">
    <property type="entry name" value="ACETOLACTATE SYNTHASE CATALYTIC SUBUNIT, MITOCHONDRIAL"/>
    <property type="match status" value="1"/>
</dbReference>
<dbReference type="Proteomes" id="UP000280417">
    <property type="component" value="Unassembled WGS sequence"/>
</dbReference>
<dbReference type="InterPro" id="IPR045229">
    <property type="entry name" value="TPP_enz"/>
</dbReference>
<comment type="catalytic activity">
    <reaction evidence="13 14">
        <text>2 pyruvate + H(+) = (2S)-2-acetolactate + CO2</text>
        <dbReference type="Rhea" id="RHEA:25249"/>
        <dbReference type="ChEBI" id="CHEBI:15361"/>
        <dbReference type="ChEBI" id="CHEBI:15378"/>
        <dbReference type="ChEBI" id="CHEBI:16526"/>
        <dbReference type="ChEBI" id="CHEBI:58476"/>
        <dbReference type="EC" id="2.2.1.6"/>
    </reaction>
</comment>